<feature type="domain" description="O-methyltransferase dimerisation" evidence="4">
    <location>
        <begin position="17"/>
        <end position="91"/>
    </location>
</feature>
<dbReference type="InterPro" id="IPR036388">
    <property type="entry name" value="WH-like_DNA-bd_sf"/>
</dbReference>
<organism evidence="6 7">
    <name type="scientific">Desulfarculus baarsii (strain ATCC 33931 / DSM 2075 / LMG 7858 / VKM B-1802 / 2st14)</name>
    <dbReference type="NCBI Taxonomy" id="644282"/>
    <lineage>
        <taxon>Bacteria</taxon>
        <taxon>Pseudomonadati</taxon>
        <taxon>Thermodesulfobacteriota</taxon>
        <taxon>Desulfarculia</taxon>
        <taxon>Desulfarculales</taxon>
        <taxon>Desulfarculaceae</taxon>
        <taxon>Desulfarculus</taxon>
    </lineage>
</organism>
<reference evidence="6 7" key="1">
    <citation type="journal article" date="2010" name="Stand. Genomic Sci.">
        <title>Complete genome sequence of Desulfarculus baarsii type strain (2st14).</title>
        <authorList>
            <person name="Sun H."/>
            <person name="Spring S."/>
            <person name="Lapidus A."/>
            <person name="Davenport K."/>
            <person name="Del Rio T.G."/>
            <person name="Tice H."/>
            <person name="Nolan M."/>
            <person name="Copeland A."/>
            <person name="Cheng J.F."/>
            <person name="Lucas S."/>
            <person name="Tapia R."/>
            <person name="Goodwin L."/>
            <person name="Pitluck S."/>
            <person name="Ivanova N."/>
            <person name="Pagani I."/>
            <person name="Mavromatis K."/>
            <person name="Ovchinnikova G."/>
            <person name="Pati A."/>
            <person name="Chen A."/>
            <person name="Palaniappan K."/>
            <person name="Hauser L."/>
            <person name="Chang Y.J."/>
            <person name="Jeffries C.D."/>
            <person name="Detter J.C."/>
            <person name="Han C."/>
            <person name="Rohde M."/>
            <person name="Brambilla E."/>
            <person name="Goker M."/>
            <person name="Woyke T."/>
            <person name="Bristow J."/>
            <person name="Eisen J.A."/>
            <person name="Markowitz V."/>
            <person name="Hugenholtz P."/>
            <person name="Kyrpides N.C."/>
            <person name="Klenk H.P."/>
            <person name="Land M."/>
        </authorList>
    </citation>
    <scope>NUCLEOTIDE SEQUENCE [LARGE SCALE GENOMIC DNA]</scope>
    <source>
        <strain evidence="7">ATCC 33931 / DSM 2075 / LMG 7858 / VKM B-1802 / 2st14</strain>
    </source>
</reference>
<dbReference type="InterPro" id="IPR036390">
    <property type="entry name" value="WH_DNA-bd_sf"/>
</dbReference>
<keyword evidence="1 6" id="KW-0489">Methyltransferase</keyword>
<dbReference type="InterPro" id="IPR029063">
    <property type="entry name" value="SAM-dependent_MTases_sf"/>
</dbReference>
<evidence type="ECO:0000313" key="6">
    <source>
        <dbReference type="EMBL" id="ADK84494.1"/>
    </source>
</evidence>
<dbReference type="OrthoDB" id="9767938at2"/>
<dbReference type="Gene3D" id="1.10.10.10">
    <property type="entry name" value="Winged helix-like DNA-binding domain superfamily/Winged helix DNA-binding domain"/>
    <property type="match status" value="1"/>
</dbReference>
<evidence type="ECO:0000259" key="4">
    <source>
        <dbReference type="Pfam" id="PF08100"/>
    </source>
</evidence>
<dbReference type="RefSeq" id="WP_013257948.1">
    <property type="nucleotide sequence ID" value="NC_014365.1"/>
</dbReference>
<dbReference type="InterPro" id="IPR013217">
    <property type="entry name" value="Methyltransf_12"/>
</dbReference>
<dbReference type="SUPFAM" id="SSF46785">
    <property type="entry name" value="Winged helix' DNA-binding domain"/>
    <property type="match status" value="1"/>
</dbReference>
<dbReference type="GO" id="GO:0046983">
    <property type="term" value="F:protein dimerization activity"/>
    <property type="evidence" value="ECO:0007669"/>
    <property type="project" value="InterPro"/>
</dbReference>
<evidence type="ECO:0000256" key="2">
    <source>
        <dbReference type="ARBA" id="ARBA00022679"/>
    </source>
</evidence>
<dbReference type="AlphaFoldDB" id="E1QIS1"/>
<dbReference type="Proteomes" id="UP000009047">
    <property type="component" value="Chromosome"/>
</dbReference>
<dbReference type="Gene3D" id="3.40.50.150">
    <property type="entry name" value="Vaccinia Virus protein VP39"/>
    <property type="match status" value="1"/>
</dbReference>
<dbReference type="STRING" id="644282.Deba_1126"/>
<dbReference type="KEGG" id="dbr:Deba_1126"/>
<dbReference type="PANTHER" id="PTHR43712:SF2">
    <property type="entry name" value="O-METHYLTRANSFERASE CICE"/>
    <property type="match status" value="1"/>
</dbReference>
<dbReference type="InterPro" id="IPR012967">
    <property type="entry name" value="COMT_dimerisation"/>
</dbReference>
<accession>E1QIS1</accession>
<dbReference type="eggNOG" id="COG0500">
    <property type="taxonomic scope" value="Bacteria"/>
</dbReference>
<keyword evidence="3" id="KW-0949">S-adenosyl-L-methionine</keyword>
<evidence type="ECO:0000256" key="3">
    <source>
        <dbReference type="ARBA" id="ARBA00022691"/>
    </source>
</evidence>
<dbReference type="PROSITE" id="PS51683">
    <property type="entry name" value="SAM_OMT_II"/>
    <property type="match status" value="1"/>
</dbReference>
<dbReference type="EMBL" id="CP002085">
    <property type="protein sequence ID" value="ADK84494.1"/>
    <property type="molecule type" value="Genomic_DNA"/>
</dbReference>
<evidence type="ECO:0000259" key="5">
    <source>
        <dbReference type="Pfam" id="PF08242"/>
    </source>
</evidence>
<evidence type="ECO:0000256" key="1">
    <source>
        <dbReference type="ARBA" id="ARBA00022603"/>
    </source>
</evidence>
<keyword evidence="7" id="KW-1185">Reference proteome</keyword>
<dbReference type="Pfam" id="PF08100">
    <property type="entry name" value="Dimerisation"/>
    <property type="match status" value="1"/>
</dbReference>
<proteinExistence type="predicted"/>
<sequence length="351" mass="37360">MKHTPEVALSYGPLHQLAMGPLKAALLNCAIKLKVFDLLSQARAAGEVAAALGLHPENTRRFLDALTTIDLLRKQGATYCNQPIAQAFLVSGSLSSVAALLLQTQNAGLNPLDKLERLLTHGPDADGQVMDFADEKIWTKEVQSSAGWVFGGVGPLVAEMVAGLPGFASFEKMLDMGCGHGAFTLYILEKNPKLHGVLLDRPAVLAAAAAFVDAYQAGDRVSYRPGDYLAEGIGEGYDLVFASATLNFAIGNLPALLGKVLDALKPGGWFVSFQDGMTNQQTKPETMLGAVIPSMMMGHDYCFPQGMIAKAAIDVGFQSTRSRTVDTPIGAMDIDMCQKGDRGCPPETKES</sequence>
<gene>
    <name evidence="6" type="ordered locus">Deba_1126</name>
</gene>
<dbReference type="PANTHER" id="PTHR43712">
    <property type="entry name" value="PUTATIVE (AFU_ORTHOLOGUE AFUA_4G14580)-RELATED"/>
    <property type="match status" value="1"/>
</dbReference>
<keyword evidence="2" id="KW-0808">Transferase</keyword>
<dbReference type="InterPro" id="IPR016461">
    <property type="entry name" value="COMT-like"/>
</dbReference>
<dbReference type="HOGENOM" id="CLU_005533_4_3_7"/>
<dbReference type="CDD" id="cd02440">
    <property type="entry name" value="AdoMet_MTases"/>
    <property type="match status" value="1"/>
</dbReference>
<feature type="domain" description="Methyltransferase type 12" evidence="5">
    <location>
        <begin position="174"/>
        <end position="270"/>
    </location>
</feature>
<evidence type="ECO:0000313" key="7">
    <source>
        <dbReference type="Proteomes" id="UP000009047"/>
    </source>
</evidence>
<name>E1QIS1_DESB2</name>
<dbReference type="Pfam" id="PF08242">
    <property type="entry name" value="Methyltransf_12"/>
    <property type="match status" value="1"/>
</dbReference>
<protein>
    <submittedName>
        <fullName evidence="6">Methyltransferase type 12</fullName>
    </submittedName>
</protein>
<dbReference type="GO" id="GO:0008168">
    <property type="term" value="F:methyltransferase activity"/>
    <property type="evidence" value="ECO:0007669"/>
    <property type="project" value="UniProtKB-KW"/>
</dbReference>
<dbReference type="GO" id="GO:0032259">
    <property type="term" value="P:methylation"/>
    <property type="evidence" value="ECO:0007669"/>
    <property type="project" value="UniProtKB-KW"/>
</dbReference>
<dbReference type="SUPFAM" id="SSF53335">
    <property type="entry name" value="S-adenosyl-L-methionine-dependent methyltransferases"/>
    <property type="match status" value="1"/>
</dbReference>